<reference evidence="1" key="1">
    <citation type="submission" date="2024-01" db="EMBL/GenBank/DDBJ databases">
        <title>Synechococcus elongatus PCC 11802, a close yet different native of Synechococcus elongatus PCC 11801.</title>
        <authorList>
            <person name="Jaiswal D."/>
            <person name="Sengupta A."/>
            <person name="Sengupta S."/>
            <person name="Pakrasi H.B."/>
            <person name="Wangikar P."/>
        </authorList>
    </citation>
    <scope>NUCLEOTIDE SEQUENCE</scope>
    <source>
        <strain evidence="1">PCC 11802</strain>
    </source>
</reference>
<sequence length="142" mass="16088">MQAENSFGKAGHSEDWIATLERYSVLLCQRSILPTPHHVALSAVCPLRSSSHVQFIYSFDQARFLFLATGLAQEIVQANQQQAGCAHEHWQSLPELAHHRLLARPQAAVLDWQDRPQSWGGWLLGVDWQEHQPSRNAAEWVS</sequence>
<evidence type="ECO:0000313" key="1">
    <source>
        <dbReference type="EMBL" id="WZE38151.1"/>
    </source>
</evidence>
<evidence type="ECO:0008006" key="2">
    <source>
        <dbReference type="Google" id="ProtNLM"/>
    </source>
</evidence>
<dbReference type="EMBL" id="CP034671">
    <property type="protein sequence ID" value="WZE38151.1"/>
    <property type="molecule type" value="Genomic_DNA"/>
</dbReference>
<organism evidence="1">
    <name type="scientific">Synechococcus elongatus PCC 11802</name>
    <dbReference type="NCBI Taxonomy" id="2283154"/>
    <lineage>
        <taxon>Bacteria</taxon>
        <taxon>Bacillati</taxon>
        <taxon>Cyanobacteriota</taxon>
        <taxon>Cyanophyceae</taxon>
        <taxon>Synechococcales</taxon>
        <taxon>Synechococcaceae</taxon>
        <taxon>Synechococcus</taxon>
    </lineage>
</organism>
<accession>A0AAU6R543</accession>
<proteinExistence type="predicted"/>
<gene>
    <name evidence="1" type="ORF">EKO22_07525</name>
</gene>
<protein>
    <recommendedName>
        <fullName evidence="2">Pyridoxamine 5'-phosphate oxidase</fullName>
    </recommendedName>
</protein>
<dbReference type="RefSeq" id="WP_208678750.1">
    <property type="nucleotide sequence ID" value="NZ_CP034671.2"/>
</dbReference>
<name>A0AAU6R543_SYNEL</name>
<dbReference type="AlphaFoldDB" id="A0AAU6R543"/>